<dbReference type="Gene3D" id="1.10.8.10">
    <property type="entry name" value="DNA helicase RuvA subunit, C-terminal domain"/>
    <property type="match status" value="1"/>
</dbReference>
<feature type="compositionally biased region" description="Polar residues" evidence="1">
    <location>
        <begin position="236"/>
        <end position="252"/>
    </location>
</feature>
<dbReference type="InterPro" id="IPR006577">
    <property type="entry name" value="UAS"/>
</dbReference>
<dbReference type="SUPFAM" id="SSF54236">
    <property type="entry name" value="Ubiquitin-like"/>
    <property type="match status" value="1"/>
</dbReference>
<dbReference type="Pfam" id="PF00789">
    <property type="entry name" value="UBX"/>
    <property type="match status" value="1"/>
</dbReference>
<dbReference type="Gene3D" id="3.40.30.10">
    <property type="entry name" value="Glutaredoxin"/>
    <property type="match status" value="1"/>
</dbReference>
<evidence type="ECO:0000313" key="4">
    <source>
        <dbReference type="Proteomes" id="UP001158576"/>
    </source>
</evidence>
<dbReference type="Gene3D" id="3.10.20.90">
    <property type="entry name" value="Phosphatidylinositol 3-kinase Catalytic Subunit, Chain A, domain 1"/>
    <property type="match status" value="2"/>
</dbReference>
<dbReference type="SMART" id="SM00166">
    <property type="entry name" value="UBX"/>
    <property type="match status" value="1"/>
</dbReference>
<evidence type="ECO:0000256" key="1">
    <source>
        <dbReference type="SAM" id="MobiDB-lite"/>
    </source>
</evidence>
<evidence type="ECO:0000259" key="2">
    <source>
        <dbReference type="PROSITE" id="PS50033"/>
    </source>
</evidence>
<evidence type="ECO:0000313" key="3">
    <source>
        <dbReference type="EMBL" id="CAG5091077.1"/>
    </source>
</evidence>
<feature type="domain" description="UBX" evidence="2">
    <location>
        <begin position="549"/>
        <end position="626"/>
    </location>
</feature>
<dbReference type="Pfam" id="PF14555">
    <property type="entry name" value="UBA_4"/>
    <property type="match status" value="1"/>
</dbReference>
<gene>
    <name evidence="3" type="ORF">OKIOD_LOCUS4403</name>
</gene>
<proteinExistence type="predicted"/>
<protein>
    <submittedName>
        <fullName evidence="3">Oidioi.mRNA.OKI2018_I69.PAR.g12845.t1.cds</fullName>
    </submittedName>
</protein>
<dbReference type="Proteomes" id="UP001158576">
    <property type="component" value="Chromosome PAR"/>
</dbReference>
<feature type="region of interest" description="Disordered" evidence="1">
    <location>
        <begin position="526"/>
        <end position="554"/>
    </location>
</feature>
<dbReference type="SMART" id="SM00594">
    <property type="entry name" value="UAS"/>
    <property type="match status" value="1"/>
</dbReference>
<accession>A0ABN7S7C3</accession>
<name>A0ABN7S7C3_OIKDI</name>
<dbReference type="Pfam" id="PF21021">
    <property type="entry name" value="FAF1"/>
    <property type="match status" value="1"/>
</dbReference>
<dbReference type="InterPro" id="IPR049483">
    <property type="entry name" value="FAF1_2-like_UAS"/>
</dbReference>
<feature type="compositionally biased region" description="Basic and acidic residues" evidence="1">
    <location>
        <begin position="526"/>
        <end position="537"/>
    </location>
</feature>
<dbReference type="PANTHER" id="PTHR23322:SF96">
    <property type="entry name" value="FAS-ASSOCIATED FACTOR 1"/>
    <property type="match status" value="1"/>
</dbReference>
<dbReference type="InterPro" id="IPR050730">
    <property type="entry name" value="UBX_domain-protein"/>
</dbReference>
<dbReference type="CDD" id="cd01771">
    <property type="entry name" value="UBX_UBXN3A"/>
    <property type="match status" value="1"/>
</dbReference>
<dbReference type="InterPro" id="IPR029071">
    <property type="entry name" value="Ubiquitin-like_domsf"/>
</dbReference>
<feature type="compositionally biased region" description="Acidic residues" evidence="1">
    <location>
        <begin position="262"/>
        <end position="288"/>
    </location>
</feature>
<dbReference type="EMBL" id="OU015568">
    <property type="protein sequence ID" value="CAG5091077.1"/>
    <property type="molecule type" value="Genomic_DNA"/>
</dbReference>
<dbReference type="InterPro" id="IPR033043">
    <property type="entry name" value="FAF1-like_UBX"/>
</dbReference>
<feature type="region of interest" description="Disordered" evidence="1">
    <location>
        <begin position="231"/>
        <end position="295"/>
    </location>
</feature>
<dbReference type="InterPro" id="IPR001012">
    <property type="entry name" value="UBX_dom"/>
</dbReference>
<dbReference type="PROSITE" id="PS50033">
    <property type="entry name" value="UBX"/>
    <property type="match status" value="1"/>
</dbReference>
<dbReference type="PANTHER" id="PTHR23322">
    <property type="entry name" value="FAS-ASSOCIATED PROTEIN"/>
    <property type="match status" value="1"/>
</dbReference>
<keyword evidence="4" id="KW-1185">Reference proteome</keyword>
<organism evidence="3 4">
    <name type="scientific">Oikopleura dioica</name>
    <name type="common">Tunicate</name>
    <dbReference type="NCBI Taxonomy" id="34765"/>
    <lineage>
        <taxon>Eukaryota</taxon>
        <taxon>Metazoa</taxon>
        <taxon>Chordata</taxon>
        <taxon>Tunicata</taxon>
        <taxon>Appendicularia</taxon>
        <taxon>Copelata</taxon>
        <taxon>Oikopleuridae</taxon>
        <taxon>Oikopleura</taxon>
    </lineage>
</organism>
<sequence>MDKDLAIAQFQSFTATDDIVKALAILEKHNWNLEAAISEHFNPPEVEEVRPSRPPRVSREIKFIIHLSNGQDKEVQVDEEVHVGTVLEIAKSTCNLRPDDPVKFTGWPSGGQPDNDLPLSILNLPSVVNLIHIDPSPAPLPATNRLREERKDRHFTLKIADIDQQEDHQLKYPGRKKIASIKEDVYSLTLIPPNRQKWRGWPRSSSDSNALWELELEGYELILEVSDTRPAIPAYTPSNRPSTNRATTSSRQEAPVTIHDSDSEDTDDDDDDDGDDYDDYGDAFEEPEPSSFGRRNQECLIQSNTDDWIVATTELQVEFRRRFGNKGPQFFIGRCEDAAAEAYGSRVKVADRRLLAIYIHNEKSISANIFCSQILCSQQISDFINANCVAWAYDMTNYLNRDRLLNTLDRMFQSGNITSQIRRMSPDQFPLFIIGTGRSAYHEVISTEKSNATPASMLDSLMNSLTINETRKEDDIKAENERLQRENEVKEQESAYEQTLRADREKMEKLEAEKLAAELERQRIEKEERENLRKQQQAEDNLPPEPAAGTAGSCQLRFRLPDGRVLSRRFMESDRLAVLFLFIGAEGFHESDHRLIRQIPRADISALKRTKTLKEVGLKQDNLVVEANVESEEDESDDSEMEE</sequence>
<reference evidence="3 4" key="1">
    <citation type="submission" date="2021-04" db="EMBL/GenBank/DDBJ databases">
        <authorList>
            <person name="Bliznina A."/>
        </authorList>
    </citation>
    <scope>NUCLEOTIDE SEQUENCE [LARGE SCALE GENOMIC DNA]</scope>
</reference>